<dbReference type="GO" id="GO:0016740">
    <property type="term" value="F:transferase activity"/>
    <property type="evidence" value="ECO:0007669"/>
    <property type="project" value="UniProtKB-KW"/>
</dbReference>
<name>A0ABW1XHB3_9ALTE</name>
<dbReference type="Pfam" id="PF01255">
    <property type="entry name" value="Prenyltransf"/>
    <property type="match status" value="1"/>
</dbReference>
<feature type="binding site" evidence="2">
    <location>
        <begin position="63"/>
        <end position="65"/>
    </location>
    <ligand>
        <name>substrate</name>
    </ligand>
</feature>
<comment type="cofactor">
    <cofactor evidence="2">
        <name>Mg(2+)</name>
        <dbReference type="ChEBI" id="CHEBI:18420"/>
    </cofactor>
    <text evidence="2">Binds 2 magnesium ions per subunit.</text>
</comment>
<protein>
    <recommendedName>
        <fullName evidence="2">Ditrans,polycis-undecaprenyl-diphosphate synthase ((2E,6E)-farnesyl-diphosphate specific)</fullName>
        <ecNumber evidence="2">2.5.1.31</ecNumber>
    </recommendedName>
    <alternativeName>
        <fullName evidence="2">Ditrans,polycis-undecaprenylcistransferase</fullName>
    </alternativeName>
    <alternativeName>
        <fullName evidence="2">Undecaprenyl diphosphate synthase</fullName>
        <shortName evidence="2">UDS</shortName>
    </alternativeName>
    <alternativeName>
        <fullName evidence="2">Undecaprenyl pyrophosphate synthase</fullName>
        <shortName evidence="2">UPP synthase</shortName>
    </alternativeName>
</protein>
<feature type="binding site" evidence="2">
    <location>
        <begin position="192"/>
        <end position="194"/>
    </location>
    <ligand>
        <name>substrate</name>
    </ligand>
</feature>
<dbReference type="EC" id="2.5.1.31" evidence="2"/>
<evidence type="ECO:0000313" key="4">
    <source>
        <dbReference type="Proteomes" id="UP001596364"/>
    </source>
</evidence>
<evidence type="ECO:0000256" key="2">
    <source>
        <dbReference type="HAMAP-Rule" id="MF_01139"/>
    </source>
</evidence>
<keyword evidence="2" id="KW-0573">Peptidoglycan synthesis</keyword>
<proteinExistence type="inferred from homology"/>
<dbReference type="EMBL" id="JBHSUS010000001">
    <property type="protein sequence ID" value="MFC6439627.1"/>
    <property type="molecule type" value="Genomic_DNA"/>
</dbReference>
<comment type="function">
    <text evidence="2">Catalyzes the sequential condensation of isopentenyl diphosphate (IPP) with (2E,6E)-farnesyl diphosphate (E,E-FPP) to yield (2Z,6Z,10Z,14Z,18Z,22Z,26Z,30Z,34E,38E)-undecaprenyl diphosphate (di-trans,octa-cis-UPP). UPP is the precursor of glycosyl carrier lipid in the biosynthesis of bacterial cell wall polysaccharide components such as peptidoglycan and lipopolysaccharide.</text>
</comment>
<dbReference type="InterPro" id="IPR036424">
    <property type="entry name" value="UPP_synth-like_sf"/>
</dbReference>
<keyword evidence="2" id="KW-0133">Cell shape</keyword>
<comment type="similarity">
    <text evidence="2">Belongs to the UPP synthase family.</text>
</comment>
<dbReference type="Proteomes" id="UP001596364">
    <property type="component" value="Unassembled WGS sequence"/>
</dbReference>
<dbReference type="NCBIfam" id="TIGR00055">
    <property type="entry name" value="uppS"/>
    <property type="match status" value="1"/>
</dbReference>
<feature type="binding site" evidence="2">
    <location>
        <position position="23"/>
    </location>
    <ligand>
        <name>substrate</name>
    </ligand>
</feature>
<dbReference type="InterPro" id="IPR001441">
    <property type="entry name" value="UPP_synth-like"/>
</dbReference>
<dbReference type="CDD" id="cd00475">
    <property type="entry name" value="Cis_IPPS"/>
    <property type="match status" value="1"/>
</dbReference>
<keyword evidence="4" id="KW-1185">Reference proteome</keyword>
<dbReference type="PANTHER" id="PTHR10291:SF0">
    <property type="entry name" value="DEHYDRODOLICHYL DIPHOSPHATE SYNTHASE 2"/>
    <property type="match status" value="1"/>
</dbReference>
<keyword evidence="2" id="KW-0961">Cell wall biogenesis/degradation</keyword>
<feature type="binding site" evidence="2">
    <location>
        <position position="18"/>
    </location>
    <ligand>
        <name>Mg(2+)</name>
        <dbReference type="ChEBI" id="CHEBI:18420"/>
    </ligand>
</feature>
<sequence>MTQLMMDTMPKHVAIIMDGNGRWAKQQGKRRTFGHKAGVESVRAAVRFARQNKIQALTLFAFSSENWRRPEEEVSVLMELFTFVLKSEVKKLHKNGVRLQVVGDLSRFDDKLVRLIEQAQLQTAQNNELVLNIAANYGGRWDIVHAAQQLAQKVASGELSAESIDESLFDQHTSLSQLPDLDLLIRTGGEQRISNFLLWQAAYAEFYFTDVLWPEFNEQEFQRAVLAFASRQRRFGQTGDQIEQPQSGNAC</sequence>
<accession>A0ABW1XHB3</accession>
<feature type="binding site" evidence="2">
    <location>
        <position position="205"/>
    </location>
    <ligand>
        <name>Mg(2+)</name>
        <dbReference type="ChEBI" id="CHEBI:18420"/>
    </ligand>
</feature>
<comment type="catalytic activity">
    <reaction evidence="2">
        <text>8 isopentenyl diphosphate + (2E,6E)-farnesyl diphosphate = di-trans,octa-cis-undecaprenyl diphosphate + 8 diphosphate</text>
        <dbReference type="Rhea" id="RHEA:27551"/>
        <dbReference type="ChEBI" id="CHEBI:33019"/>
        <dbReference type="ChEBI" id="CHEBI:58405"/>
        <dbReference type="ChEBI" id="CHEBI:128769"/>
        <dbReference type="ChEBI" id="CHEBI:175763"/>
        <dbReference type="EC" id="2.5.1.31"/>
    </reaction>
</comment>
<organism evidence="3 4">
    <name type="scientific">Pseudobowmanella zhangzhouensis</name>
    <dbReference type="NCBI Taxonomy" id="1537679"/>
    <lineage>
        <taxon>Bacteria</taxon>
        <taxon>Pseudomonadati</taxon>
        <taxon>Pseudomonadota</taxon>
        <taxon>Gammaproteobacteria</taxon>
        <taxon>Alteromonadales</taxon>
        <taxon>Alteromonadaceae</taxon>
    </lineage>
</organism>
<keyword evidence="2" id="KW-0479">Metal-binding</keyword>
<gene>
    <name evidence="2 3" type="primary">uppS</name>
    <name evidence="3" type="ORF">ACFP85_05610</name>
</gene>
<feature type="active site" evidence="2">
    <location>
        <position position="18"/>
    </location>
</feature>
<feature type="binding site" evidence="2">
    <location>
        <position position="69"/>
    </location>
    <ligand>
        <name>substrate</name>
    </ligand>
</feature>
<feature type="binding site" evidence="2">
    <location>
        <position position="35"/>
    </location>
    <ligand>
        <name>substrate</name>
    </ligand>
</feature>
<feature type="binding site" evidence="2">
    <location>
        <position position="186"/>
    </location>
    <ligand>
        <name>substrate</name>
    </ligand>
</feature>
<dbReference type="HAMAP" id="MF_01139">
    <property type="entry name" value="ISPT"/>
    <property type="match status" value="1"/>
</dbReference>
<dbReference type="RefSeq" id="WP_131257095.1">
    <property type="nucleotide sequence ID" value="NZ_JBHSUS010000001.1"/>
</dbReference>
<dbReference type="Gene3D" id="3.40.1180.10">
    <property type="entry name" value="Decaprenyl diphosphate synthase-like"/>
    <property type="match status" value="1"/>
</dbReference>
<comment type="subunit">
    <text evidence="2">Homodimer.</text>
</comment>
<dbReference type="SUPFAM" id="SSF64005">
    <property type="entry name" value="Undecaprenyl diphosphate synthase"/>
    <property type="match status" value="1"/>
</dbReference>
<dbReference type="PROSITE" id="PS01066">
    <property type="entry name" value="UPP_SYNTHASE"/>
    <property type="match status" value="1"/>
</dbReference>
<evidence type="ECO:0000313" key="3">
    <source>
        <dbReference type="EMBL" id="MFC6439627.1"/>
    </source>
</evidence>
<keyword evidence="1 2" id="KW-0808">Transferase</keyword>
<dbReference type="PANTHER" id="PTHR10291">
    <property type="entry name" value="DEHYDRODOLICHYL DIPHOSPHATE SYNTHASE FAMILY MEMBER"/>
    <property type="match status" value="1"/>
</dbReference>
<feature type="binding site" evidence="2">
    <location>
        <position position="67"/>
    </location>
    <ligand>
        <name>substrate</name>
    </ligand>
</feature>
<dbReference type="InterPro" id="IPR018520">
    <property type="entry name" value="UPP_synth-like_CS"/>
</dbReference>
<feature type="binding site" evidence="2">
    <location>
        <begin position="19"/>
        <end position="22"/>
    </location>
    <ligand>
        <name>substrate</name>
    </ligand>
</feature>
<evidence type="ECO:0000256" key="1">
    <source>
        <dbReference type="ARBA" id="ARBA00022679"/>
    </source>
</evidence>
<reference evidence="4" key="1">
    <citation type="journal article" date="2019" name="Int. J. Syst. Evol. Microbiol.">
        <title>The Global Catalogue of Microorganisms (GCM) 10K type strain sequencing project: providing services to taxonomists for standard genome sequencing and annotation.</title>
        <authorList>
            <consortium name="The Broad Institute Genomics Platform"/>
            <consortium name="The Broad Institute Genome Sequencing Center for Infectious Disease"/>
            <person name="Wu L."/>
            <person name="Ma J."/>
        </authorList>
    </citation>
    <scope>NUCLEOTIDE SEQUENCE [LARGE SCALE GENOMIC DNA]</scope>
    <source>
        <strain evidence="4">CGMCC 1.16031</strain>
    </source>
</reference>
<feature type="binding site" evidence="2">
    <location>
        <position position="31"/>
    </location>
    <ligand>
        <name>substrate</name>
    </ligand>
</feature>
<feature type="active site" description="Proton acceptor" evidence="2">
    <location>
        <position position="66"/>
    </location>
</feature>
<comment type="caution">
    <text evidence="3">The sequence shown here is derived from an EMBL/GenBank/DDBJ whole genome shotgun (WGS) entry which is preliminary data.</text>
</comment>
<dbReference type="NCBIfam" id="NF011405">
    <property type="entry name" value="PRK14830.1"/>
    <property type="match status" value="1"/>
</dbReference>
<keyword evidence="2" id="KW-0460">Magnesium</keyword>